<evidence type="ECO:0000313" key="9">
    <source>
        <dbReference type="EMBL" id="NMO04244.1"/>
    </source>
</evidence>
<dbReference type="Pfam" id="PF01790">
    <property type="entry name" value="LGT"/>
    <property type="match status" value="1"/>
</dbReference>
<dbReference type="PANTHER" id="PTHR30589:SF0">
    <property type="entry name" value="PHOSPHATIDYLGLYCEROL--PROLIPOPROTEIN DIACYLGLYCERYL TRANSFERASE"/>
    <property type="match status" value="1"/>
</dbReference>
<feature type="region of interest" description="Disordered" evidence="8">
    <location>
        <begin position="471"/>
        <end position="493"/>
    </location>
</feature>
<feature type="transmembrane region" description="Helical" evidence="7">
    <location>
        <begin position="218"/>
        <end position="235"/>
    </location>
</feature>
<dbReference type="EC" id="2.5.1.145" evidence="7"/>
<proteinExistence type="inferred from homology"/>
<feature type="region of interest" description="Disordered" evidence="8">
    <location>
        <begin position="567"/>
        <end position="606"/>
    </location>
</feature>
<evidence type="ECO:0000313" key="10">
    <source>
        <dbReference type="Proteomes" id="UP000550729"/>
    </source>
</evidence>
<feature type="region of interest" description="Disordered" evidence="8">
    <location>
        <begin position="752"/>
        <end position="785"/>
    </location>
</feature>
<comment type="subcellular location">
    <subcellularLocation>
        <location evidence="7">Cell membrane</location>
        <topology evidence="7">Multi-pass membrane protein</topology>
    </subcellularLocation>
</comment>
<comment type="pathway">
    <text evidence="7">Protein modification; lipoprotein biosynthesis (diacylglyceryl transfer).</text>
</comment>
<feature type="region of interest" description="Disordered" evidence="8">
    <location>
        <begin position="332"/>
        <end position="446"/>
    </location>
</feature>
<feature type="transmembrane region" description="Helical" evidence="7">
    <location>
        <begin position="118"/>
        <end position="135"/>
    </location>
</feature>
<gene>
    <name evidence="7" type="primary">lgt</name>
    <name evidence="9" type="ORF">HH308_23785</name>
</gene>
<dbReference type="InterPro" id="IPR023393">
    <property type="entry name" value="START-like_dom_sf"/>
</dbReference>
<comment type="caution">
    <text evidence="9">The sequence shown here is derived from an EMBL/GenBank/DDBJ whole genome shotgun (WGS) entry which is preliminary data.</text>
</comment>
<comment type="function">
    <text evidence="7">Catalyzes the transfer of the diacylglyceryl group from phosphatidylglycerol to the sulfhydryl group of the N-terminal cysteine of a prolipoprotein, the first step in the formation of mature lipoproteins.</text>
</comment>
<sequence>MHAVTSVAHVRVAGVTTTTVLAYIPSPPQGVWHLGPFPIRAYALLIIVGIIVGCWWGSRRWIARGGQEGEVLDIAVWAVPFGLIGGRIYHVMTDWSTYFGADAVKHPIDALKVWEGGLGIWGAVAFGALGAWIGCRRHGIKLGPFGDAIAPAILLAQAIGRIGNYFNQELFGGTTTLPWGLEIFDRRNSYGVVGPSVIDGVSTGHVNAGLAPAVHPTFLYELLWNVFVVLVLVTVDRYLRVGHGRLFALYVAGYCMGRFGIELMRTDHATQILGIRINVFTAAIVFACAAAYFVLAPKGRELGLTMYQPWRAAELEGDGVIGYVDPYDDDDDLDDAATGDDRDRAGDSHAQSGATPAVSLAKTDDPHDDVATVHTDDDGARAGADSAFDTGAAFDTETVDATDAGDGAETDATTVVGDERSAGTESLDPDAGDTALDDTESDAADTAVADAPAGTAAVDAAVADSPTGTAAADTAAADSPTGTAAADTADADAQTGTTAADNAVADAQTGTAAVDPAVADAPAGTAAADTGVADTEADTSTSTAASATTAAAAAAVTPAVVRSAVSRSAVTKSAVTKSTPTPAAEADTATADPADTSSTDSASDDVERIVSATREIAAPAATIFDLIADPARQPSWDGNDNLAEAAQGQRVHKVGDVFTTLLTRGQERRNHIVEFDEGKLIAWLPSELGGTPPGHLWRWQLSAVDDTHTLVTHTYDWTRLNDPTRLERARWTTADKLQASVDRLARAAEEQFAAGEAADEDNSASKPNITPNIVKRADSGAAKTD</sequence>
<keyword evidence="2 7" id="KW-1003">Cell membrane</keyword>
<dbReference type="CDD" id="cd07825">
    <property type="entry name" value="SRPBCC_7"/>
    <property type="match status" value="1"/>
</dbReference>
<keyword evidence="6 7" id="KW-0472">Membrane</keyword>
<dbReference type="InterPro" id="IPR001640">
    <property type="entry name" value="Lgt"/>
</dbReference>
<keyword evidence="9" id="KW-0449">Lipoprotein</keyword>
<name>A0A848KZY0_9ACTN</name>
<comment type="catalytic activity">
    <reaction evidence="7">
        <text>L-cysteinyl-[prolipoprotein] + a 1,2-diacyl-sn-glycero-3-phospho-(1'-sn-glycerol) = an S-1,2-diacyl-sn-glyceryl-L-cysteinyl-[prolipoprotein] + sn-glycerol 1-phosphate + H(+)</text>
        <dbReference type="Rhea" id="RHEA:56712"/>
        <dbReference type="Rhea" id="RHEA-COMP:14679"/>
        <dbReference type="Rhea" id="RHEA-COMP:14680"/>
        <dbReference type="ChEBI" id="CHEBI:15378"/>
        <dbReference type="ChEBI" id="CHEBI:29950"/>
        <dbReference type="ChEBI" id="CHEBI:57685"/>
        <dbReference type="ChEBI" id="CHEBI:64716"/>
        <dbReference type="ChEBI" id="CHEBI:140658"/>
        <dbReference type="EC" id="2.5.1.145"/>
    </reaction>
</comment>
<dbReference type="GO" id="GO:0042158">
    <property type="term" value="P:lipoprotein biosynthetic process"/>
    <property type="evidence" value="ECO:0007669"/>
    <property type="project" value="UniProtKB-UniRule"/>
</dbReference>
<feature type="transmembrane region" description="Helical" evidence="7">
    <location>
        <begin position="39"/>
        <end position="58"/>
    </location>
</feature>
<evidence type="ECO:0000256" key="2">
    <source>
        <dbReference type="ARBA" id="ARBA00022475"/>
    </source>
</evidence>
<keyword evidence="4 7" id="KW-0812">Transmembrane</keyword>
<dbReference type="PANTHER" id="PTHR30589">
    <property type="entry name" value="PROLIPOPROTEIN DIACYLGLYCERYL TRANSFERASE"/>
    <property type="match status" value="1"/>
</dbReference>
<dbReference type="GO" id="GO:0005886">
    <property type="term" value="C:plasma membrane"/>
    <property type="evidence" value="ECO:0007669"/>
    <property type="project" value="UniProtKB-SubCell"/>
</dbReference>
<feature type="transmembrane region" description="Helical" evidence="7">
    <location>
        <begin position="273"/>
        <end position="295"/>
    </location>
</feature>
<keyword evidence="10" id="KW-1185">Reference proteome</keyword>
<organism evidence="9 10">
    <name type="scientific">Gordonia asplenii</name>
    <dbReference type="NCBI Taxonomy" id="2725283"/>
    <lineage>
        <taxon>Bacteria</taxon>
        <taxon>Bacillati</taxon>
        <taxon>Actinomycetota</taxon>
        <taxon>Actinomycetes</taxon>
        <taxon>Mycobacteriales</taxon>
        <taxon>Gordoniaceae</taxon>
        <taxon>Gordonia</taxon>
    </lineage>
</organism>
<dbReference type="Pfam" id="PF10604">
    <property type="entry name" value="Polyketide_cyc2"/>
    <property type="match status" value="1"/>
</dbReference>
<comment type="similarity">
    <text evidence="1 7">Belongs to the Lgt family.</text>
</comment>
<evidence type="ECO:0000256" key="1">
    <source>
        <dbReference type="ARBA" id="ARBA00007150"/>
    </source>
</evidence>
<dbReference type="AlphaFoldDB" id="A0A848KZY0"/>
<reference evidence="9 10" key="1">
    <citation type="submission" date="2020-04" db="EMBL/GenBank/DDBJ databases">
        <title>Gordonia sp. nov. TBRC 11910.</title>
        <authorList>
            <person name="Suriyachadkun C."/>
        </authorList>
    </citation>
    <scope>NUCLEOTIDE SEQUENCE [LARGE SCALE GENOMIC DNA]</scope>
    <source>
        <strain evidence="9 10">TBRC 11910</strain>
    </source>
</reference>
<feature type="compositionally biased region" description="Basic and acidic residues" evidence="8">
    <location>
        <begin position="362"/>
        <end position="380"/>
    </location>
</feature>
<evidence type="ECO:0000256" key="6">
    <source>
        <dbReference type="ARBA" id="ARBA00023136"/>
    </source>
</evidence>
<dbReference type="NCBIfam" id="TIGR00544">
    <property type="entry name" value="lgt"/>
    <property type="match status" value="1"/>
</dbReference>
<accession>A0A848KZY0</accession>
<evidence type="ECO:0000256" key="8">
    <source>
        <dbReference type="SAM" id="MobiDB-lite"/>
    </source>
</evidence>
<evidence type="ECO:0000256" key="5">
    <source>
        <dbReference type="ARBA" id="ARBA00022989"/>
    </source>
</evidence>
<keyword evidence="3 7" id="KW-0808">Transferase</keyword>
<dbReference type="EMBL" id="JABBNB010000032">
    <property type="protein sequence ID" value="NMO04244.1"/>
    <property type="molecule type" value="Genomic_DNA"/>
</dbReference>
<feature type="compositionally biased region" description="Acidic residues" evidence="8">
    <location>
        <begin position="427"/>
        <end position="443"/>
    </location>
</feature>
<evidence type="ECO:0000256" key="3">
    <source>
        <dbReference type="ARBA" id="ARBA00022679"/>
    </source>
</evidence>
<evidence type="ECO:0000256" key="7">
    <source>
        <dbReference type="HAMAP-Rule" id="MF_01147"/>
    </source>
</evidence>
<dbReference type="GO" id="GO:0008961">
    <property type="term" value="F:phosphatidylglycerol-prolipoprotein diacylglyceryl transferase activity"/>
    <property type="evidence" value="ECO:0007669"/>
    <property type="project" value="UniProtKB-UniRule"/>
</dbReference>
<feature type="compositionally biased region" description="Low complexity" evidence="8">
    <location>
        <begin position="567"/>
        <end position="601"/>
    </location>
</feature>
<evidence type="ECO:0000256" key="4">
    <source>
        <dbReference type="ARBA" id="ARBA00022692"/>
    </source>
</evidence>
<keyword evidence="5 7" id="KW-1133">Transmembrane helix</keyword>
<dbReference type="InterPro" id="IPR019587">
    <property type="entry name" value="Polyketide_cyclase/dehydratase"/>
</dbReference>
<feature type="binding site" evidence="7">
    <location>
        <position position="161"/>
    </location>
    <ligand>
        <name>a 1,2-diacyl-sn-glycero-3-phospho-(1'-sn-glycerol)</name>
        <dbReference type="ChEBI" id="CHEBI:64716"/>
    </ligand>
</feature>
<dbReference type="Gene3D" id="3.30.530.20">
    <property type="match status" value="1"/>
</dbReference>
<dbReference type="HAMAP" id="MF_01147">
    <property type="entry name" value="Lgt"/>
    <property type="match status" value="1"/>
</dbReference>
<feature type="transmembrane region" description="Helical" evidence="7">
    <location>
        <begin position="70"/>
        <end position="89"/>
    </location>
</feature>
<dbReference type="SUPFAM" id="SSF55961">
    <property type="entry name" value="Bet v1-like"/>
    <property type="match status" value="1"/>
</dbReference>
<protein>
    <recommendedName>
        <fullName evidence="7">Phosphatidylglycerol--prolipoprotein diacylglyceryl transferase</fullName>
        <ecNumber evidence="7">2.5.1.145</ecNumber>
    </recommendedName>
</protein>
<feature type="compositionally biased region" description="Low complexity" evidence="8">
    <location>
        <begin position="381"/>
        <end position="415"/>
    </location>
</feature>
<dbReference type="PROSITE" id="PS01311">
    <property type="entry name" value="LGT"/>
    <property type="match status" value="1"/>
</dbReference>
<keyword evidence="9" id="KW-0328">Glycosyltransferase</keyword>
<dbReference type="UniPathway" id="UPA00664"/>
<dbReference type="Proteomes" id="UP000550729">
    <property type="component" value="Unassembled WGS sequence"/>
</dbReference>